<name>G0USM3_TRYCI</name>
<dbReference type="AlphaFoldDB" id="G0USM3"/>
<dbReference type="SUPFAM" id="SSF50891">
    <property type="entry name" value="Cyclophilin-like"/>
    <property type="match status" value="1"/>
</dbReference>
<dbReference type="Gene3D" id="2.40.100.10">
    <property type="entry name" value="Cyclophilin-like"/>
    <property type="match status" value="1"/>
</dbReference>
<protein>
    <submittedName>
        <fullName evidence="2">Uncharacterized protein TCIL3000_8_6130</fullName>
    </submittedName>
</protein>
<dbReference type="EMBL" id="HE575321">
    <property type="protein sequence ID" value="CCC92386.1"/>
    <property type="molecule type" value="Genomic_DNA"/>
</dbReference>
<evidence type="ECO:0000259" key="1">
    <source>
        <dbReference type="PROSITE" id="PS50072"/>
    </source>
</evidence>
<reference evidence="2" key="1">
    <citation type="journal article" date="2012" name="Proc. Natl. Acad. Sci. U.S.A.">
        <title>Antigenic diversity is generated by distinct evolutionary mechanisms in African trypanosome species.</title>
        <authorList>
            <person name="Jackson A.P."/>
            <person name="Berry A."/>
            <person name="Aslett M."/>
            <person name="Allison H.C."/>
            <person name="Burton P."/>
            <person name="Vavrova-Anderson J."/>
            <person name="Brown R."/>
            <person name="Browne H."/>
            <person name="Corton N."/>
            <person name="Hauser H."/>
            <person name="Gamble J."/>
            <person name="Gilderthorp R."/>
            <person name="Marcello L."/>
            <person name="McQuillan J."/>
            <person name="Otto T.D."/>
            <person name="Quail M.A."/>
            <person name="Sanders M.J."/>
            <person name="van Tonder A."/>
            <person name="Ginger M.L."/>
            <person name="Field M.C."/>
            <person name="Barry J.D."/>
            <person name="Hertz-Fowler C."/>
            <person name="Berriman M."/>
        </authorList>
    </citation>
    <scope>NUCLEOTIDE SEQUENCE</scope>
    <source>
        <strain evidence="2">IL3000</strain>
    </source>
</reference>
<proteinExistence type="predicted"/>
<feature type="domain" description="PPIase cyclophilin-type" evidence="1">
    <location>
        <begin position="42"/>
        <end position="238"/>
    </location>
</feature>
<dbReference type="InterPro" id="IPR029000">
    <property type="entry name" value="Cyclophilin-like_dom_sf"/>
</dbReference>
<dbReference type="GO" id="GO:0003755">
    <property type="term" value="F:peptidyl-prolyl cis-trans isomerase activity"/>
    <property type="evidence" value="ECO:0007669"/>
    <property type="project" value="InterPro"/>
</dbReference>
<sequence length="239" mass="25640">MGQHRREPLSVPHRGISLAHDSNPVVFLDVQVPKKGEGVEQSSPSSRLLFELFLDLAPTLATNMYELCIGGCTRLVDLRPQAAGYKGTVLHDTLVGQYVVGGDVMDAGGTGFFSALGDRQGPLPVPPGELQALEQSALARCERHPGLYMQYWNQTTPPVPGTAKVASTFRIDTVAPGVASKMPADAVLIGRLVARGAEQQSASERQLAEIAKAIFHAKRAGSPQQRRELFPVITSCGEM</sequence>
<dbReference type="VEuPathDB" id="TriTrypDB:TcIL3000_8_6130"/>
<dbReference type="PROSITE" id="PS50072">
    <property type="entry name" value="CSA_PPIASE_2"/>
    <property type="match status" value="1"/>
</dbReference>
<accession>G0USM3</accession>
<evidence type="ECO:0000313" key="2">
    <source>
        <dbReference type="EMBL" id="CCC92386.1"/>
    </source>
</evidence>
<organism evidence="2">
    <name type="scientific">Trypanosoma congolense (strain IL3000)</name>
    <dbReference type="NCBI Taxonomy" id="1068625"/>
    <lineage>
        <taxon>Eukaryota</taxon>
        <taxon>Discoba</taxon>
        <taxon>Euglenozoa</taxon>
        <taxon>Kinetoplastea</taxon>
        <taxon>Metakinetoplastina</taxon>
        <taxon>Trypanosomatida</taxon>
        <taxon>Trypanosomatidae</taxon>
        <taxon>Trypanosoma</taxon>
        <taxon>Nannomonas</taxon>
    </lineage>
</organism>
<gene>
    <name evidence="2" type="ORF">TCIL3000_8_6130</name>
</gene>
<dbReference type="InterPro" id="IPR002130">
    <property type="entry name" value="Cyclophilin-type_PPIase_dom"/>
</dbReference>